<proteinExistence type="predicted"/>
<dbReference type="RefSeq" id="WP_136694427.1">
    <property type="nucleotide sequence ID" value="NZ_SSHH01000004.1"/>
</dbReference>
<name>A0A4T3EZ85_9SPHN</name>
<gene>
    <name evidence="1" type="ORF">E5222_14005</name>
</gene>
<evidence type="ECO:0000313" key="2">
    <source>
        <dbReference type="Proteomes" id="UP000309389"/>
    </source>
</evidence>
<comment type="caution">
    <text evidence="1">The sequence shown here is derived from an EMBL/GenBank/DDBJ whole genome shotgun (WGS) entry which is preliminary data.</text>
</comment>
<dbReference type="OrthoDB" id="7832143at2"/>
<reference evidence="1 2" key="1">
    <citation type="submission" date="2019-04" db="EMBL/GenBank/DDBJ databases">
        <title>Altererythrobacter aquimixticola sp. nov., isolated from sediment of junction between the ocean and a freshwater spring.</title>
        <authorList>
            <person name="Yoon J.-H."/>
        </authorList>
    </citation>
    <scope>NUCLEOTIDE SEQUENCE [LARGE SCALE GENOMIC DNA]</scope>
    <source>
        <strain evidence="1 2">SSKS-13</strain>
    </source>
</reference>
<dbReference type="EMBL" id="SSHH01000004">
    <property type="protein sequence ID" value="TIX48854.1"/>
    <property type="molecule type" value="Genomic_DNA"/>
</dbReference>
<evidence type="ECO:0000313" key="1">
    <source>
        <dbReference type="EMBL" id="TIX48854.1"/>
    </source>
</evidence>
<sequence>MNGRRCTVCSHPRVDEINRAIVAGTSRTAIERKFGITPDSQRRHEENHITEEMRREIVVDLKRERAQETANELNDERLDIAATYDGLARRVGKLIDRAEENGDDSLALASMEGLRRVLSDIAKMQGKLAQQLTVQVSLMDSKEWIVVRDLLERVFNAHPEAKAMFLQLAKRERLSITDAR</sequence>
<dbReference type="AlphaFoldDB" id="A0A4T3EZ85"/>
<organism evidence="1 2">
    <name type="scientific">Alteraurantiacibacter aquimixticola</name>
    <dbReference type="NCBI Taxonomy" id="2489173"/>
    <lineage>
        <taxon>Bacteria</taxon>
        <taxon>Pseudomonadati</taxon>
        <taxon>Pseudomonadota</taxon>
        <taxon>Alphaproteobacteria</taxon>
        <taxon>Sphingomonadales</taxon>
        <taxon>Erythrobacteraceae</taxon>
        <taxon>Alteraurantiacibacter</taxon>
    </lineage>
</organism>
<accession>A0A4T3EZ85</accession>
<dbReference type="Proteomes" id="UP000309389">
    <property type="component" value="Unassembled WGS sequence"/>
</dbReference>
<protein>
    <submittedName>
        <fullName evidence="1">Uncharacterized protein</fullName>
    </submittedName>
</protein>
<keyword evidence="2" id="KW-1185">Reference proteome</keyword>